<sequence>ADAFDAMTTNRIYKPRKEIGAALAELSELSGSQFHPATVQAALKVLQDIRPPSTITQLPETDLEKRRFSYFFNDKLTGLYNEDYLQILLQNNREGFEFHCLHSLHLKNLQDYNKRKGWEAGDQLCLSFANYLSKRYPDSMLFRAYGNDFVIVSREHQTINLSDVEQASCLQAAKIEILIHHLDLARDTTYLIKKLEQLELITAP</sequence>
<protein>
    <submittedName>
        <fullName evidence="2">Diguanylate cyclase</fullName>
    </submittedName>
</protein>
<dbReference type="Gene3D" id="3.30.70.270">
    <property type="match status" value="1"/>
</dbReference>
<evidence type="ECO:0000259" key="1">
    <source>
        <dbReference type="PROSITE" id="PS51832"/>
    </source>
</evidence>
<dbReference type="Pfam" id="PF00990">
    <property type="entry name" value="GGDEF"/>
    <property type="match status" value="1"/>
</dbReference>
<dbReference type="SUPFAM" id="SSF55073">
    <property type="entry name" value="Nucleotide cyclase"/>
    <property type="match status" value="1"/>
</dbReference>
<dbReference type="AlphaFoldDB" id="A0A8J6TCW5"/>
<dbReference type="SUPFAM" id="SSF109604">
    <property type="entry name" value="HD-domain/PDEase-like"/>
    <property type="match status" value="1"/>
</dbReference>
<dbReference type="Proteomes" id="UP000599024">
    <property type="component" value="Unassembled WGS sequence"/>
</dbReference>
<comment type="caution">
    <text evidence="2">The sequence shown here is derived from an EMBL/GenBank/DDBJ whole genome shotgun (WGS) entry which is preliminary data.</text>
</comment>
<name>A0A8J6TCW5_9BACT</name>
<gene>
    <name evidence="2" type="ORF">H8E79_07700</name>
</gene>
<dbReference type="InterPro" id="IPR043128">
    <property type="entry name" value="Rev_trsase/Diguanyl_cyclase"/>
</dbReference>
<reference evidence="2 3" key="1">
    <citation type="submission" date="2020-08" db="EMBL/GenBank/DDBJ databases">
        <title>Bridging the membrane lipid divide: bacteria of the FCB group superphylum have the potential to synthesize archaeal ether lipids.</title>
        <authorList>
            <person name="Villanueva L."/>
            <person name="Von Meijenfeldt F.A.B."/>
            <person name="Westbye A.B."/>
            <person name="Yadav S."/>
            <person name="Hopmans E.C."/>
            <person name="Dutilh B.E."/>
            <person name="Sinninghe Damste J.S."/>
        </authorList>
    </citation>
    <scope>NUCLEOTIDE SEQUENCE [LARGE SCALE GENOMIC DNA]</scope>
    <source>
        <strain evidence="2">NIOZ-UU81</strain>
    </source>
</reference>
<dbReference type="PROSITE" id="PS51832">
    <property type="entry name" value="HD_GYP"/>
    <property type="match status" value="1"/>
</dbReference>
<proteinExistence type="predicted"/>
<feature type="domain" description="HD-GYP" evidence="1">
    <location>
        <begin position="1"/>
        <end position="58"/>
    </location>
</feature>
<feature type="non-terminal residue" evidence="2">
    <location>
        <position position="1"/>
    </location>
</feature>
<dbReference type="InterPro" id="IPR000160">
    <property type="entry name" value="GGDEF_dom"/>
</dbReference>
<dbReference type="Gene3D" id="1.10.3210.10">
    <property type="entry name" value="Hypothetical protein af1432"/>
    <property type="match status" value="1"/>
</dbReference>
<dbReference type="InterPro" id="IPR029787">
    <property type="entry name" value="Nucleotide_cyclase"/>
</dbReference>
<evidence type="ECO:0000313" key="2">
    <source>
        <dbReference type="EMBL" id="MBC8209035.1"/>
    </source>
</evidence>
<organism evidence="2 3">
    <name type="scientific">Candidatus Desulfatifera sulfidica</name>
    <dbReference type="NCBI Taxonomy" id="2841691"/>
    <lineage>
        <taxon>Bacteria</taxon>
        <taxon>Pseudomonadati</taxon>
        <taxon>Thermodesulfobacteriota</taxon>
        <taxon>Desulfobulbia</taxon>
        <taxon>Desulfobulbales</taxon>
        <taxon>Desulfobulbaceae</taxon>
        <taxon>Candidatus Desulfatifera</taxon>
    </lineage>
</organism>
<dbReference type="InterPro" id="IPR037522">
    <property type="entry name" value="HD_GYP_dom"/>
</dbReference>
<evidence type="ECO:0000313" key="3">
    <source>
        <dbReference type="Proteomes" id="UP000599024"/>
    </source>
</evidence>
<accession>A0A8J6TCW5</accession>
<dbReference type="EMBL" id="JACNLK010000072">
    <property type="protein sequence ID" value="MBC8209035.1"/>
    <property type="molecule type" value="Genomic_DNA"/>
</dbReference>